<feature type="region of interest" description="Disordered" evidence="2">
    <location>
        <begin position="389"/>
        <end position="500"/>
    </location>
</feature>
<dbReference type="AlphaFoldDB" id="A0A1I8BH83"/>
<feature type="region of interest" description="Disordered" evidence="2">
    <location>
        <begin position="251"/>
        <end position="294"/>
    </location>
</feature>
<proteinExistence type="predicted"/>
<dbReference type="PANTHER" id="PTHR10194:SF148">
    <property type="entry name" value="GTPASE-ACTIVATING PROTEIN"/>
    <property type="match status" value="1"/>
</dbReference>
<feature type="compositionally biased region" description="Basic and acidic residues" evidence="2">
    <location>
        <begin position="284"/>
        <end position="293"/>
    </location>
</feature>
<accession>A0A1I8BH83</accession>
<dbReference type="Gene3D" id="1.10.506.10">
    <property type="entry name" value="GTPase Activation - p120gap, domain 1"/>
    <property type="match status" value="1"/>
</dbReference>
<evidence type="ECO:0000256" key="1">
    <source>
        <dbReference type="ARBA" id="ARBA00022468"/>
    </source>
</evidence>
<dbReference type="InterPro" id="IPR039360">
    <property type="entry name" value="Ras_GTPase"/>
</dbReference>
<dbReference type="Pfam" id="PF00616">
    <property type="entry name" value="RasGAP"/>
    <property type="match status" value="1"/>
</dbReference>
<feature type="compositionally biased region" description="Basic and acidic residues" evidence="2">
    <location>
        <begin position="187"/>
        <end position="204"/>
    </location>
</feature>
<feature type="compositionally biased region" description="Polar residues" evidence="2">
    <location>
        <begin position="57"/>
        <end position="75"/>
    </location>
</feature>
<feature type="compositionally biased region" description="Low complexity" evidence="2">
    <location>
        <begin position="13"/>
        <end position="24"/>
    </location>
</feature>
<dbReference type="PROSITE" id="PS50018">
    <property type="entry name" value="RAS_GTPASE_ACTIV_2"/>
    <property type="match status" value="1"/>
</dbReference>
<feature type="compositionally biased region" description="Low complexity" evidence="2">
    <location>
        <begin position="466"/>
        <end position="483"/>
    </location>
</feature>
<feature type="compositionally biased region" description="Polar residues" evidence="2">
    <location>
        <begin position="32"/>
        <end position="50"/>
    </location>
</feature>
<feature type="compositionally biased region" description="Basic residues" evidence="2">
    <location>
        <begin position="269"/>
        <end position="283"/>
    </location>
</feature>
<keyword evidence="1" id="KW-0343">GTPase activation</keyword>
<dbReference type="PANTHER" id="PTHR10194">
    <property type="entry name" value="RAS GTPASE-ACTIVATING PROTEINS"/>
    <property type="match status" value="1"/>
</dbReference>
<protein>
    <submittedName>
        <fullName evidence="5">Ras-GAP domain-containing protein</fullName>
    </submittedName>
</protein>
<feature type="compositionally biased region" description="Basic and acidic residues" evidence="2">
    <location>
        <begin position="389"/>
        <end position="422"/>
    </location>
</feature>
<name>A0A1I8BH83_MELHA</name>
<dbReference type="Proteomes" id="UP000095281">
    <property type="component" value="Unplaced"/>
</dbReference>
<dbReference type="PROSITE" id="PS00509">
    <property type="entry name" value="RAS_GTPASE_ACTIV_1"/>
    <property type="match status" value="1"/>
</dbReference>
<dbReference type="SMART" id="SM00323">
    <property type="entry name" value="RasGAP"/>
    <property type="match status" value="1"/>
</dbReference>
<dbReference type="GO" id="GO:0005096">
    <property type="term" value="F:GTPase activator activity"/>
    <property type="evidence" value="ECO:0007669"/>
    <property type="project" value="UniProtKB-KW"/>
</dbReference>
<dbReference type="CDD" id="cd05128">
    <property type="entry name" value="RasGAP_GAP1_like"/>
    <property type="match status" value="1"/>
</dbReference>
<evidence type="ECO:0000256" key="2">
    <source>
        <dbReference type="SAM" id="MobiDB-lite"/>
    </source>
</evidence>
<reference evidence="5" key="1">
    <citation type="submission" date="2016-11" db="UniProtKB">
        <authorList>
            <consortium name="WormBaseParasite"/>
        </authorList>
    </citation>
    <scope>IDENTIFICATION</scope>
</reference>
<dbReference type="InterPro" id="IPR023152">
    <property type="entry name" value="RasGAP_CS"/>
</dbReference>
<keyword evidence="4" id="KW-1185">Reference proteome</keyword>
<evidence type="ECO:0000313" key="4">
    <source>
        <dbReference type="Proteomes" id="UP000095281"/>
    </source>
</evidence>
<feature type="region of interest" description="Disordered" evidence="2">
    <location>
        <begin position="1"/>
        <end position="77"/>
    </location>
</feature>
<evidence type="ECO:0000313" key="5">
    <source>
        <dbReference type="WBParaSite" id="MhA1_Contig25.frz3.gene20"/>
    </source>
</evidence>
<feature type="region of interest" description="Disordered" evidence="2">
    <location>
        <begin position="187"/>
        <end position="210"/>
    </location>
</feature>
<organism evidence="4 5">
    <name type="scientific">Meloidogyne hapla</name>
    <name type="common">Root-knot nematode worm</name>
    <dbReference type="NCBI Taxonomy" id="6305"/>
    <lineage>
        <taxon>Eukaryota</taxon>
        <taxon>Metazoa</taxon>
        <taxon>Ecdysozoa</taxon>
        <taxon>Nematoda</taxon>
        <taxon>Chromadorea</taxon>
        <taxon>Rhabditida</taxon>
        <taxon>Tylenchina</taxon>
        <taxon>Tylenchomorpha</taxon>
        <taxon>Tylenchoidea</taxon>
        <taxon>Meloidogynidae</taxon>
        <taxon>Meloidogyninae</taxon>
        <taxon>Meloidogyne</taxon>
    </lineage>
</organism>
<evidence type="ECO:0000259" key="3">
    <source>
        <dbReference type="PROSITE" id="PS50018"/>
    </source>
</evidence>
<feature type="compositionally biased region" description="Basic residues" evidence="2">
    <location>
        <begin position="423"/>
        <end position="436"/>
    </location>
</feature>
<sequence>MACAVNIEQDEPSSCSSSVSSSSSKVPHRFQPSRSPINRSSLAGLPSTTPYLGPSLSPVSSPQWRLNASGNSPGATATRAIPKSALLMSKILNSRSAGMPNLELMQNVSEHNILERTILDPRSFTEQSSNDKVGDLSYQRSPNYYSPSLGPLILRTEVDDEKDDEIIEMKTTECIFNFEDIFENETMEKEELNEDKNEFKGGREEDSELTEPVVVEELGVLLERKDMPSSEAIMEKEEIKQNENEMKMAINTKKERKANEEKSKARSSTGKKNRRETRRKSREAKKEKTKEDGENNEIEFLNKLEKEVPSEVAFNFVLTAQDLTAHVERIIFTSLSESCLLQIMSTEVKEKDVEGEMKKLKKADKASTVICPSASEGLDIKNKISFHEKEIRPEKSSNKEKEIKEDYLVDPSTDRPNEERKEKGKKGKSSKRKGKKYKDAGRKPPHLLQSIDLQNNCGENETEDMLTSPCSTASSPPALPSSSQTLVRRDEQSTRQTSSSIGRMIGRWRHTTGGIQLRNITFSGVWEKFALGIRSDGREALQTSSVQLSENRSDVNTLFRSQSLASKVMYEMMKCVGHKYLVVTLMPLIDLIFAERKSCEIDPSKIRPGESLDQNFHSITVYAELAFSRVVDSSQRCPPALRQLFAELRDVVEQFFPGRDGKNVGRLALSSFLILRFFAAAILNPKLFALKMATPDVNVSRTLVLVSKILQRIANCVVSANPPTIKEQWLAPVMDQFSDEAHNKAMTDFLDEISTSFTGTEDCGDNANSGDAVLNDESQVDAFSSTNISAPGMDIEKELHIVYSQISDHLDTLCSMGWCCRYGCSCCSGTVVQ</sequence>
<dbReference type="SUPFAM" id="SSF48350">
    <property type="entry name" value="GTPase activation domain, GAP"/>
    <property type="match status" value="1"/>
</dbReference>
<dbReference type="WBParaSite" id="MhA1_Contig25.frz3.gene20">
    <property type="protein sequence ID" value="MhA1_Contig25.frz3.gene20"/>
    <property type="gene ID" value="MhA1_Contig25.frz3.gene20"/>
</dbReference>
<feature type="domain" description="Ras-GAP" evidence="3">
    <location>
        <begin position="550"/>
        <end position="715"/>
    </location>
</feature>
<dbReference type="InterPro" id="IPR001936">
    <property type="entry name" value="RasGAP_dom"/>
</dbReference>
<dbReference type="InterPro" id="IPR008936">
    <property type="entry name" value="Rho_GTPase_activation_prot"/>
</dbReference>